<dbReference type="EMBL" id="CM045762">
    <property type="protein sequence ID" value="KAI8011988.1"/>
    <property type="molecule type" value="Genomic_DNA"/>
</dbReference>
<accession>A0ACC0HEC5</accession>
<evidence type="ECO:0000313" key="2">
    <source>
        <dbReference type="Proteomes" id="UP001060215"/>
    </source>
</evidence>
<name>A0ACC0HEC5_9ERIC</name>
<protein>
    <submittedName>
        <fullName evidence="1">Uncharacterized protein</fullName>
    </submittedName>
</protein>
<keyword evidence="2" id="KW-1185">Reference proteome</keyword>
<organism evidence="1 2">
    <name type="scientific">Camellia lanceoleosa</name>
    <dbReference type="NCBI Taxonomy" id="1840588"/>
    <lineage>
        <taxon>Eukaryota</taxon>
        <taxon>Viridiplantae</taxon>
        <taxon>Streptophyta</taxon>
        <taxon>Embryophyta</taxon>
        <taxon>Tracheophyta</taxon>
        <taxon>Spermatophyta</taxon>
        <taxon>Magnoliopsida</taxon>
        <taxon>eudicotyledons</taxon>
        <taxon>Gunneridae</taxon>
        <taxon>Pentapetalae</taxon>
        <taxon>asterids</taxon>
        <taxon>Ericales</taxon>
        <taxon>Theaceae</taxon>
        <taxon>Camellia</taxon>
    </lineage>
</organism>
<sequence>MDRAWAISFVYAPSNRSQRKDFWQLLIHQAWGNRYPWLCMGDFNQVGSMWEKQGGVDCSRSQIDGFQVMLSECALMDLAFKGNAFTWTNNQVGGANIRKRLDKAFVLVEWQDKFPYAQVFMKTFLALITVL</sequence>
<reference evidence="1 2" key="1">
    <citation type="journal article" date="2022" name="Plant J.">
        <title>Chromosome-level genome of Camellia lanceoleosa provides a valuable resource for understanding genome evolution and self-incompatibility.</title>
        <authorList>
            <person name="Gong W."/>
            <person name="Xiao S."/>
            <person name="Wang L."/>
            <person name="Liao Z."/>
            <person name="Chang Y."/>
            <person name="Mo W."/>
            <person name="Hu G."/>
            <person name="Li W."/>
            <person name="Zhao G."/>
            <person name="Zhu H."/>
            <person name="Hu X."/>
            <person name="Ji K."/>
            <person name="Xiang X."/>
            <person name="Song Q."/>
            <person name="Yuan D."/>
            <person name="Jin S."/>
            <person name="Zhang L."/>
        </authorList>
    </citation>
    <scope>NUCLEOTIDE SEQUENCE [LARGE SCALE GENOMIC DNA]</scope>
    <source>
        <strain evidence="1">SQ_2022a</strain>
    </source>
</reference>
<proteinExistence type="predicted"/>
<dbReference type="Proteomes" id="UP001060215">
    <property type="component" value="Chromosome 5"/>
</dbReference>
<gene>
    <name evidence="1" type="ORF">LOK49_LG06G01975</name>
</gene>
<evidence type="ECO:0000313" key="1">
    <source>
        <dbReference type="EMBL" id="KAI8011988.1"/>
    </source>
</evidence>
<comment type="caution">
    <text evidence="1">The sequence shown here is derived from an EMBL/GenBank/DDBJ whole genome shotgun (WGS) entry which is preliminary data.</text>
</comment>